<dbReference type="EMBL" id="BMAO01011783">
    <property type="protein sequence ID" value="GFQ76366.1"/>
    <property type="molecule type" value="Genomic_DNA"/>
</dbReference>
<organism evidence="1 2">
    <name type="scientific">Trichonephila clavata</name>
    <name type="common">Joro spider</name>
    <name type="synonym">Nephila clavata</name>
    <dbReference type="NCBI Taxonomy" id="2740835"/>
    <lineage>
        <taxon>Eukaryota</taxon>
        <taxon>Metazoa</taxon>
        <taxon>Ecdysozoa</taxon>
        <taxon>Arthropoda</taxon>
        <taxon>Chelicerata</taxon>
        <taxon>Arachnida</taxon>
        <taxon>Araneae</taxon>
        <taxon>Araneomorphae</taxon>
        <taxon>Entelegynae</taxon>
        <taxon>Araneoidea</taxon>
        <taxon>Nephilidae</taxon>
        <taxon>Trichonephila</taxon>
    </lineage>
</organism>
<evidence type="ECO:0000313" key="1">
    <source>
        <dbReference type="EMBL" id="GFQ76366.1"/>
    </source>
</evidence>
<name>A0A8X6KKX8_TRICU</name>
<dbReference type="Proteomes" id="UP000887116">
    <property type="component" value="Unassembled WGS sequence"/>
</dbReference>
<reference evidence="1" key="1">
    <citation type="submission" date="2020-07" db="EMBL/GenBank/DDBJ databases">
        <title>Multicomponent nature underlies the extraordinary mechanical properties of spider dragline silk.</title>
        <authorList>
            <person name="Kono N."/>
            <person name="Nakamura H."/>
            <person name="Mori M."/>
            <person name="Yoshida Y."/>
            <person name="Ohtoshi R."/>
            <person name="Malay A.D."/>
            <person name="Moran D.A.P."/>
            <person name="Tomita M."/>
            <person name="Numata K."/>
            <person name="Arakawa K."/>
        </authorList>
    </citation>
    <scope>NUCLEOTIDE SEQUENCE</scope>
</reference>
<sequence>MIQVLRDCVRRSNEQKLKTEHRFLKLKSLSETRWSAKADVLRAHVISRNEIKNALEVLIEDNTQTTDT</sequence>
<protein>
    <submittedName>
        <fullName evidence="1">Uncharacterized protein</fullName>
    </submittedName>
</protein>
<comment type="caution">
    <text evidence="1">The sequence shown here is derived from an EMBL/GenBank/DDBJ whole genome shotgun (WGS) entry which is preliminary data.</text>
</comment>
<proteinExistence type="predicted"/>
<dbReference type="OrthoDB" id="6602803at2759"/>
<dbReference type="AlphaFoldDB" id="A0A8X6KKX8"/>
<accession>A0A8X6KKX8</accession>
<keyword evidence="2" id="KW-1185">Reference proteome</keyword>
<evidence type="ECO:0000313" key="2">
    <source>
        <dbReference type="Proteomes" id="UP000887116"/>
    </source>
</evidence>
<gene>
    <name evidence="1" type="ORF">TNCT_580511</name>
</gene>